<dbReference type="STRING" id="40148.A0A0D9ZMB2"/>
<evidence type="ECO:0008006" key="3">
    <source>
        <dbReference type="Google" id="ProtNLM"/>
    </source>
</evidence>
<dbReference type="EnsemblPlants" id="OGLUM04G16480.1">
    <property type="protein sequence ID" value="OGLUM04G16480.1"/>
    <property type="gene ID" value="OGLUM04G16480"/>
</dbReference>
<name>A0A0D9ZMB2_9ORYZ</name>
<reference evidence="1" key="2">
    <citation type="submission" date="2018-05" db="EMBL/GenBank/DDBJ databases">
        <title>OgluRS3 (Oryza glumaepatula Reference Sequence Version 3).</title>
        <authorList>
            <person name="Zhang J."/>
            <person name="Kudrna D."/>
            <person name="Lee S."/>
            <person name="Talag J."/>
            <person name="Welchert J."/>
            <person name="Wing R.A."/>
        </authorList>
    </citation>
    <scope>NUCLEOTIDE SEQUENCE [LARGE SCALE GENOMIC DNA]</scope>
</reference>
<dbReference type="AlphaFoldDB" id="A0A0D9ZMB2"/>
<proteinExistence type="predicted"/>
<dbReference type="Gramene" id="OGLUM04G16480.1">
    <property type="protein sequence ID" value="OGLUM04G16480.1"/>
    <property type="gene ID" value="OGLUM04G16480"/>
</dbReference>
<dbReference type="InterPro" id="IPR044997">
    <property type="entry name" value="F-box_plant"/>
</dbReference>
<evidence type="ECO:0000313" key="2">
    <source>
        <dbReference type="Proteomes" id="UP000026961"/>
    </source>
</evidence>
<evidence type="ECO:0000313" key="1">
    <source>
        <dbReference type="EnsemblPlants" id="OGLUM04G16480.1"/>
    </source>
</evidence>
<sequence length="281" mass="32931">MARGRRILDLRFDVLSEKSYMECPDSDRVKQGRRLLHCFDRYPRVFVGLTSQHLECVTVQGPRFSDVITACEKLIDLSLCPLQLWKGDCANDATRAAQRDKPRIWIQPETPTHLAPILRNLTFMDVNRIHPNSGIIWTLFLLEAAPLLKILSIMVTDHHCVPLEEELLERMFICEKNNINWEPSNFKHNNLTKLIIYGFRPENRFMSYIRRVMKAAVNLDEISLHDDRCEICESYYPITRYPHTKKERDLVKRAINEGRTSPIKSIHFFHTSEARTIKIID</sequence>
<dbReference type="Proteomes" id="UP000026961">
    <property type="component" value="Chromosome 4"/>
</dbReference>
<protein>
    <recommendedName>
        <fullName evidence="3">FBD domain-containing protein</fullName>
    </recommendedName>
</protein>
<keyword evidence="2" id="KW-1185">Reference proteome</keyword>
<accession>A0A0D9ZMB2</accession>
<reference evidence="1" key="1">
    <citation type="submission" date="2015-04" db="UniProtKB">
        <authorList>
            <consortium name="EnsemblPlants"/>
        </authorList>
    </citation>
    <scope>IDENTIFICATION</scope>
</reference>
<organism evidence="1">
    <name type="scientific">Oryza glumipatula</name>
    <dbReference type="NCBI Taxonomy" id="40148"/>
    <lineage>
        <taxon>Eukaryota</taxon>
        <taxon>Viridiplantae</taxon>
        <taxon>Streptophyta</taxon>
        <taxon>Embryophyta</taxon>
        <taxon>Tracheophyta</taxon>
        <taxon>Spermatophyta</taxon>
        <taxon>Magnoliopsida</taxon>
        <taxon>Liliopsida</taxon>
        <taxon>Poales</taxon>
        <taxon>Poaceae</taxon>
        <taxon>BOP clade</taxon>
        <taxon>Oryzoideae</taxon>
        <taxon>Oryzeae</taxon>
        <taxon>Oryzinae</taxon>
        <taxon>Oryza</taxon>
    </lineage>
</organism>
<dbReference type="HOGENOM" id="CLU_024168_1_0_1"/>
<dbReference type="PANTHER" id="PTHR32153">
    <property type="entry name" value="OJ000223_09.16 PROTEIN"/>
    <property type="match status" value="1"/>
</dbReference>